<gene>
    <name evidence="1" type="ORF">FDT80_06365</name>
</gene>
<proteinExistence type="predicted"/>
<keyword evidence="2" id="KW-1185">Reference proteome</keyword>
<evidence type="ECO:0000313" key="1">
    <source>
        <dbReference type="EMBL" id="TMM55183.1"/>
    </source>
</evidence>
<dbReference type="AlphaFoldDB" id="A0A5S3PLB7"/>
<comment type="caution">
    <text evidence="1">The sequence shown here is derived from an EMBL/GenBank/DDBJ whole genome shotgun (WGS) entry which is preliminary data.</text>
</comment>
<reference evidence="1 2" key="1">
    <citation type="submission" date="2019-05" db="EMBL/GenBank/DDBJ databases">
        <title>Sulfitobacter sabulilitoris sp. nov., isolated from a marine sand.</title>
        <authorList>
            <person name="Yoon J.-H."/>
        </authorList>
    </citation>
    <scope>NUCLEOTIDE SEQUENCE [LARGE SCALE GENOMIC DNA]</scope>
    <source>
        <strain evidence="1 2">HSMS-29</strain>
    </source>
</reference>
<sequence>MSTLEEIHQIAEEHRVKMEKIVFVDDGYIVIDLNELCDAPTTYDIPLEECETAEQILGWVWQLSEKTWLTTEVLRRFVAIATEQAGVDLHPIGS</sequence>
<evidence type="ECO:0000313" key="2">
    <source>
        <dbReference type="Proteomes" id="UP000309550"/>
    </source>
</evidence>
<dbReference type="RefSeq" id="WP_138661352.1">
    <property type="nucleotide sequence ID" value="NZ_VANS01000001.1"/>
</dbReference>
<dbReference type="Proteomes" id="UP000309550">
    <property type="component" value="Unassembled WGS sequence"/>
</dbReference>
<organism evidence="1 2">
    <name type="scientific">Sulfitobacter sabulilitoris</name>
    <dbReference type="NCBI Taxonomy" id="2562655"/>
    <lineage>
        <taxon>Bacteria</taxon>
        <taxon>Pseudomonadati</taxon>
        <taxon>Pseudomonadota</taxon>
        <taxon>Alphaproteobacteria</taxon>
        <taxon>Rhodobacterales</taxon>
        <taxon>Roseobacteraceae</taxon>
        <taxon>Sulfitobacter</taxon>
    </lineage>
</organism>
<dbReference type="OrthoDB" id="8966903at2"/>
<name>A0A5S3PLB7_9RHOB</name>
<dbReference type="EMBL" id="VANS01000001">
    <property type="protein sequence ID" value="TMM55183.1"/>
    <property type="molecule type" value="Genomic_DNA"/>
</dbReference>
<accession>A0A5S3PLB7</accession>
<protein>
    <submittedName>
        <fullName evidence="1">Uncharacterized protein</fullName>
    </submittedName>
</protein>